<feature type="region of interest" description="Disordered" evidence="1">
    <location>
        <begin position="216"/>
        <end position="369"/>
    </location>
</feature>
<feature type="compositionally biased region" description="Basic and acidic residues" evidence="1">
    <location>
        <begin position="319"/>
        <end position="337"/>
    </location>
</feature>
<feature type="compositionally biased region" description="Polar residues" evidence="1">
    <location>
        <begin position="86"/>
        <end position="98"/>
    </location>
</feature>
<dbReference type="STRING" id="3821.A0A151SL22"/>
<dbReference type="EMBL" id="CM003613">
    <property type="protein sequence ID" value="KYP55510.1"/>
    <property type="molecule type" value="Genomic_DNA"/>
</dbReference>
<dbReference type="Proteomes" id="UP000075243">
    <property type="component" value="Chromosome 11"/>
</dbReference>
<feature type="compositionally biased region" description="Polar residues" evidence="1">
    <location>
        <begin position="348"/>
        <end position="363"/>
    </location>
</feature>
<dbReference type="PANTHER" id="PTHR34468:SF2">
    <property type="entry name" value="MICROTUBULE-ASSOCIATED FUTSCH-LIKE PROTEIN"/>
    <property type="match status" value="1"/>
</dbReference>
<evidence type="ECO:0000313" key="3">
    <source>
        <dbReference type="Proteomes" id="UP000075243"/>
    </source>
</evidence>
<feature type="region of interest" description="Disordered" evidence="1">
    <location>
        <begin position="1"/>
        <end position="124"/>
    </location>
</feature>
<dbReference type="Gramene" id="C.cajan_01684.t">
    <property type="protein sequence ID" value="C.cajan_01684.t"/>
    <property type="gene ID" value="C.cajan_01684"/>
</dbReference>
<dbReference type="PANTHER" id="PTHR34468">
    <property type="entry name" value="MICROTUBULE-ASSOCIATED FUTSCH-LIKE PROTEIN"/>
    <property type="match status" value="1"/>
</dbReference>
<feature type="compositionally biased region" description="Polar residues" evidence="1">
    <location>
        <begin position="107"/>
        <end position="123"/>
    </location>
</feature>
<keyword evidence="3" id="KW-1185">Reference proteome</keyword>
<organism evidence="2 3">
    <name type="scientific">Cajanus cajan</name>
    <name type="common">Pigeon pea</name>
    <name type="synonym">Cajanus indicus</name>
    <dbReference type="NCBI Taxonomy" id="3821"/>
    <lineage>
        <taxon>Eukaryota</taxon>
        <taxon>Viridiplantae</taxon>
        <taxon>Streptophyta</taxon>
        <taxon>Embryophyta</taxon>
        <taxon>Tracheophyta</taxon>
        <taxon>Spermatophyta</taxon>
        <taxon>Magnoliopsida</taxon>
        <taxon>eudicotyledons</taxon>
        <taxon>Gunneridae</taxon>
        <taxon>Pentapetalae</taxon>
        <taxon>rosids</taxon>
        <taxon>fabids</taxon>
        <taxon>Fabales</taxon>
        <taxon>Fabaceae</taxon>
        <taxon>Papilionoideae</taxon>
        <taxon>50 kb inversion clade</taxon>
        <taxon>NPAAA clade</taxon>
        <taxon>indigoferoid/millettioid clade</taxon>
        <taxon>Phaseoleae</taxon>
        <taxon>Cajanus</taxon>
    </lineage>
</organism>
<name>A0A151SL22_CAJCA</name>
<feature type="compositionally biased region" description="Polar residues" evidence="1">
    <location>
        <begin position="9"/>
        <end position="18"/>
    </location>
</feature>
<dbReference type="AlphaFoldDB" id="A0A151SL22"/>
<evidence type="ECO:0000256" key="1">
    <source>
        <dbReference type="SAM" id="MobiDB-lite"/>
    </source>
</evidence>
<gene>
    <name evidence="2" type="ORF">KK1_001722</name>
</gene>
<evidence type="ECO:0000313" key="2">
    <source>
        <dbReference type="EMBL" id="KYP55510.1"/>
    </source>
</evidence>
<dbReference type="OMA" id="SYNISHD"/>
<feature type="compositionally biased region" description="Low complexity" evidence="1">
    <location>
        <begin position="291"/>
        <end position="304"/>
    </location>
</feature>
<sequence length="369" mass="40452">MEEPVKEQALSSGNSARPNLQRYALRSSSKVKDNKPDAPLSSDSKRGLNTPRVSKSVVGLDFSGKDKSTSAKPPRRLSIPVKKASATPNSKSVCNITPISEARAMRSGNQSRSQTPASEISRTSGRKKFNLISSSSYWLKQIMLSESASMHTISLGLFKLALEARCEPFQKMEDELKSYVKRHELAELGEPVKELFQSYGIAEYIEQAQMSESISLPQVSESISQMPEEGARSSDDEVHCCSSSVMDTAKPKPEIMDTESTQLTPVTTESTKKETSQKNNPGSRLRENLKKNSASSKSASESGSCRLVKKPQKPTKQQSNKEKSEVKKQGKKSDVIKGKNPSLAEDNAQGNKENMDVQTTDEISLTEVA</sequence>
<accession>A0A151SL22</accession>
<feature type="compositionally biased region" description="Polar residues" evidence="1">
    <location>
        <begin position="216"/>
        <end position="225"/>
    </location>
</feature>
<reference evidence="2 3" key="1">
    <citation type="journal article" date="2012" name="Nat. Biotechnol.">
        <title>Draft genome sequence of pigeonpea (Cajanus cajan), an orphan legume crop of resource-poor farmers.</title>
        <authorList>
            <person name="Varshney R.K."/>
            <person name="Chen W."/>
            <person name="Li Y."/>
            <person name="Bharti A.K."/>
            <person name="Saxena R.K."/>
            <person name="Schlueter J.A."/>
            <person name="Donoghue M.T."/>
            <person name="Azam S."/>
            <person name="Fan G."/>
            <person name="Whaley A.M."/>
            <person name="Farmer A.D."/>
            <person name="Sheridan J."/>
            <person name="Iwata A."/>
            <person name="Tuteja R."/>
            <person name="Penmetsa R.V."/>
            <person name="Wu W."/>
            <person name="Upadhyaya H.D."/>
            <person name="Yang S.P."/>
            <person name="Shah T."/>
            <person name="Saxena K.B."/>
            <person name="Michael T."/>
            <person name="McCombie W.R."/>
            <person name="Yang B."/>
            <person name="Zhang G."/>
            <person name="Yang H."/>
            <person name="Wang J."/>
            <person name="Spillane C."/>
            <person name="Cook D.R."/>
            <person name="May G.D."/>
            <person name="Xu X."/>
            <person name="Jackson S.A."/>
        </authorList>
    </citation>
    <scope>NUCLEOTIDE SEQUENCE [LARGE SCALE GENOMIC DNA]</scope>
    <source>
        <strain evidence="3">cv. Asha</strain>
    </source>
</reference>
<protein>
    <submittedName>
        <fullName evidence="2">Uncharacterized protein</fullName>
    </submittedName>
</protein>
<feature type="compositionally biased region" description="Basic and acidic residues" evidence="1">
    <location>
        <begin position="229"/>
        <end position="239"/>
    </location>
</feature>
<proteinExistence type="predicted"/>